<dbReference type="InterPro" id="IPR051257">
    <property type="entry name" value="Diverse_CBS-Domain"/>
</dbReference>
<dbReference type="PROSITE" id="PS51371">
    <property type="entry name" value="CBS"/>
    <property type="match status" value="2"/>
</dbReference>
<dbReference type="InterPro" id="IPR046342">
    <property type="entry name" value="CBS_dom_sf"/>
</dbReference>
<name>A0ABN6N4B7_9BACT</name>
<dbReference type="PANTHER" id="PTHR43080:SF2">
    <property type="entry name" value="CBS DOMAIN-CONTAINING PROTEIN"/>
    <property type="match status" value="1"/>
</dbReference>
<keyword evidence="5" id="KW-1185">Reference proteome</keyword>
<dbReference type="RefSeq" id="WP_248345141.1">
    <property type="nucleotide sequence ID" value="NZ_AP025592.1"/>
</dbReference>
<dbReference type="EMBL" id="AP025592">
    <property type="protein sequence ID" value="BDG08033.1"/>
    <property type="molecule type" value="Genomic_DNA"/>
</dbReference>
<gene>
    <name evidence="4" type="ORF">AMPC_11460</name>
</gene>
<evidence type="ECO:0000313" key="5">
    <source>
        <dbReference type="Proteomes" id="UP001162734"/>
    </source>
</evidence>
<dbReference type="InterPro" id="IPR000644">
    <property type="entry name" value="CBS_dom"/>
</dbReference>
<accession>A0ABN6N4B7</accession>
<sequence length="146" mass="15973">MSRQTVQRFMTVSPYVISSSATLAHAHRVMRERNIRHLPVVDEDRLVGLVSQRDIYMLETLRGVDPLTETVAEAMTADPFAVPPEAPLDEVALAMARRKFGSAVVVDGGVVVGLFTTVDALRALAAVMRRGRRPAPPAEEEQAARP</sequence>
<dbReference type="PANTHER" id="PTHR43080">
    <property type="entry name" value="CBS DOMAIN-CONTAINING PROTEIN CBSX3, MITOCHONDRIAL"/>
    <property type="match status" value="1"/>
</dbReference>
<evidence type="ECO:0000256" key="2">
    <source>
        <dbReference type="PROSITE-ProRule" id="PRU00703"/>
    </source>
</evidence>
<keyword evidence="1 2" id="KW-0129">CBS domain</keyword>
<dbReference type="SUPFAM" id="SSF54631">
    <property type="entry name" value="CBS-domain pair"/>
    <property type="match status" value="1"/>
</dbReference>
<proteinExistence type="predicted"/>
<protein>
    <recommendedName>
        <fullName evidence="3">CBS domain-containing protein</fullName>
    </recommendedName>
</protein>
<organism evidence="4 5">
    <name type="scientific">Anaeromyxobacter paludicola</name>
    <dbReference type="NCBI Taxonomy" id="2918171"/>
    <lineage>
        <taxon>Bacteria</taxon>
        <taxon>Pseudomonadati</taxon>
        <taxon>Myxococcota</taxon>
        <taxon>Myxococcia</taxon>
        <taxon>Myxococcales</taxon>
        <taxon>Cystobacterineae</taxon>
        <taxon>Anaeromyxobacteraceae</taxon>
        <taxon>Anaeromyxobacter</taxon>
    </lineage>
</organism>
<evidence type="ECO:0000313" key="4">
    <source>
        <dbReference type="EMBL" id="BDG08033.1"/>
    </source>
</evidence>
<evidence type="ECO:0000259" key="3">
    <source>
        <dbReference type="PROSITE" id="PS51371"/>
    </source>
</evidence>
<dbReference type="Proteomes" id="UP001162734">
    <property type="component" value="Chromosome"/>
</dbReference>
<dbReference type="Pfam" id="PF00571">
    <property type="entry name" value="CBS"/>
    <property type="match status" value="2"/>
</dbReference>
<feature type="domain" description="CBS" evidence="3">
    <location>
        <begin position="75"/>
        <end position="135"/>
    </location>
</feature>
<feature type="domain" description="CBS" evidence="3">
    <location>
        <begin position="10"/>
        <end position="67"/>
    </location>
</feature>
<evidence type="ECO:0000256" key="1">
    <source>
        <dbReference type="ARBA" id="ARBA00023122"/>
    </source>
</evidence>
<dbReference type="SMART" id="SM00116">
    <property type="entry name" value="CBS"/>
    <property type="match status" value="2"/>
</dbReference>
<dbReference type="Gene3D" id="3.10.580.10">
    <property type="entry name" value="CBS-domain"/>
    <property type="match status" value="1"/>
</dbReference>
<reference evidence="5" key="1">
    <citation type="journal article" date="2022" name="Int. J. Syst. Evol. Microbiol.">
        <title>Anaeromyxobacter oryzae sp. nov., Anaeromyxobacter diazotrophicus sp. nov. and Anaeromyxobacter paludicola sp. nov., isolated from paddy soils.</title>
        <authorList>
            <person name="Itoh H."/>
            <person name="Xu Z."/>
            <person name="Mise K."/>
            <person name="Masuda Y."/>
            <person name="Ushijima N."/>
            <person name="Hayakawa C."/>
            <person name="Shiratori Y."/>
            <person name="Senoo K."/>
        </authorList>
    </citation>
    <scope>NUCLEOTIDE SEQUENCE [LARGE SCALE GENOMIC DNA]</scope>
    <source>
        <strain evidence="5">Red630</strain>
    </source>
</reference>